<protein>
    <submittedName>
        <fullName evidence="1">Uncharacterized protein</fullName>
    </submittedName>
</protein>
<sequence>MAQKFNNTTLPLKEERVYFLPLISGSVKSTAGEFSET</sequence>
<dbReference type="KEGG" id="dth:DICTH_1099"/>
<keyword evidence="2" id="KW-1185">Reference proteome</keyword>
<reference evidence="1 2" key="1">
    <citation type="journal article" date="2014" name="Genome Announc.">
        <title>Complete Genome Sequence of the Extreme Thermophile Dictyoglomus thermophilum H-6-12.</title>
        <authorList>
            <person name="Coil D.A."/>
            <person name="Badger J.H."/>
            <person name="Forberger H.C."/>
            <person name="Riggs F."/>
            <person name="Madupu R."/>
            <person name="Fedorova N."/>
            <person name="Ward N."/>
            <person name="Robb F.T."/>
            <person name="Eisen J.A."/>
        </authorList>
    </citation>
    <scope>NUCLEOTIDE SEQUENCE [LARGE SCALE GENOMIC DNA]</scope>
    <source>
        <strain evidence="2">ATCC 35947 / DSM 3960 / H-6-12</strain>
    </source>
</reference>
<dbReference type="Proteomes" id="UP000001733">
    <property type="component" value="Chromosome"/>
</dbReference>
<organism evidence="1 2">
    <name type="scientific">Dictyoglomus thermophilum (strain ATCC 35947 / DSM 3960 / H-6-12)</name>
    <dbReference type="NCBI Taxonomy" id="309799"/>
    <lineage>
        <taxon>Bacteria</taxon>
        <taxon>Pseudomonadati</taxon>
        <taxon>Dictyoglomota</taxon>
        <taxon>Dictyoglomia</taxon>
        <taxon>Dictyoglomales</taxon>
        <taxon>Dictyoglomaceae</taxon>
        <taxon>Dictyoglomus</taxon>
    </lineage>
</organism>
<proteinExistence type="predicted"/>
<name>B5YEJ0_DICT6</name>
<evidence type="ECO:0000313" key="2">
    <source>
        <dbReference type="Proteomes" id="UP000001733"/>
    </source>
</evidence>
<dbReference type="AlphaFoldDB" id="B5YEJ0"/>
<accession>B5YEJ0</accession>
<evidence type="ECO:0000313" key="1">
    <source>
        <dbReference type="EMBL" id="ACI19763.1"/>
    </source>
</evidence>
<gene>
    <name evidence="1" type="ordered locus">DICTH_1099</name>
</gene>
<dbReference type="HOGENOM" id="CLU_3342947_0_0_0"/>
<dbReference type="PaxDb" id="309799-DICTH_1099"/>
<dbReference type="EMBL" id="CP001146">
    <property type="protein sequence ID" value="ACI19763.1"/>
    <property type="molecule type" value="Genomic_DNA"/>
</dbReference>